<keyword evidence="6" id="KW-1185">Reference proteome</keyword>
<reference evidence="5" key="1">
    <citation type="journal article" date="2014" name="Int. J. Syst. Evol. Microbiol.">
        <title>Complete genome sequence of Corynebacterium casei LMG S-19264T (=DSM 44701T), isolated from a smear-ripened cheese.</title>
        <authorList>
            <consortium name="US DOE Joint Genome Institute (JGI-PGF)"/>
            <person name="Walter F."/>
            <person name="Albersmeier A."/>
            <person name="Kalinowski J."/>
            <person name="Ruckert C."/>
        </authorList>
    </citation>
    <scope>NUCLEOTIDE SEQUENCE</scope>
    <source>
        <strain evidence="5">KCTC 42249</strain>
    </source>
</reference>
<dbReference type="SUPFAM" id="SSF47413">
    <property type="entry name" value="lambda repressor-like DNA-binding domains"/>
    <property type="match status" value="1"/>
</dbReference>
<dbReference type="Pfam" id="PF00356">
    <property type="entry name" value="LacI"/>
    <property type="match status" value="1"/>
</dbReference>
<dbReference type="SMART" id="SM00354">
    <property type="entry name" value="HTH_LACI"/>
    <property type="match status" value="1"/>
</dbReference>
<dbReference type="InterPro" id="IPR028082">
    <property type="entry name" value="Peripla_BP_I"/>
</dbReference>
<keyword evidence="3" id="KW-0804">Transcription</keyword>
<dbReference type="Proteomes" id="UP000630142">
    <property type="component" value="Unassembled WGS sequence"/>
</dbReference>
<dbReference type="CDD" id="cd06307">
    <property type="entry name" value="PBP1_sugar_binding"/>
    <property type="match status" value="1"/>
</dbReference>
<dbReference type="SUPFAM" id="SSF53822">
    <property type="entry name" value="Periplasmic binding protein-like I"/>
    <property type="match status" value="1"/>
</dbReference>
<dbReference type="PROSITE" id="PS50932">
    <property type="entry name" value="HTH_LACI_2"/>
    <property type="match status" value="1"/>
</dbReference>
<dbReference type="CDD" id="cd01392">
    <property type="entry name" value="HTH_LacI"/>
    <property type="match status" value="1"/>
</dbReference>
<gene>
    <name evidence="5" type="ORF">GCM10016234_37120</name>
</gene>
<keyword evidence="2" id="KW-0238">DNA-binding</keyword>
<name>A0A8J3DXG7_9HYPH</name>
<dbReference type="Gene3D" id="3.40.50.2300">
    <property type="match status" value="2"/>
</dbReference>
<dbReference type="GO" id="GO:0003700">
    <property type="term" value="F:DNA-binding transcription factor activity"/>
    <property type="evidence" value="ECO:0007669"/>
    <property type="project" value="TreeGrafter"/>
</dbReference>
<dbReference type="GO" id="GO:0000976">
    <property type="term" value="F:transcription cis-regulatory region binding"/>
    <property type="evidence" value="ECO:0007669"/>
    <property type="project" value="TreeGrafter"/>
</dbReference>
<evidence type="ECO:0000256" key="2">
    <source>
        <dbReference type="ARBA" id="ARBA00023125"/>
    </source>
</evidence>
<dbReference type="AlphaFoldDB" id="A0A8J3DXG7"/>
<evidence type="ECO:0000256" key="1">
    <source>
        <dbReference type="ARBA" id="ARBA00023015"/>
    </source>
</evidence>
<sequence>MNEPAGWGVLLLRATLIDVAREAGVSPATVDRVLNNRSGVRSRTRQIVLETAQRLGYIGDEDATSPAVPRSAEALNLHFALPAGTNPFMKALRLELETQAKSRAGLTVHVEAIEGFDPDALARTLHSLNGKTQGVGVIALDHPTVREAIRSLSASGVKVVTIASDILHVPRIAYVGIDNRAAGRLAGFLVKRFVGKGEAKVALFAGSLAYRGHEEREMGFRHILNEEAQNLHIVEMREMLDDREKAYAEACALLDRHPDLAAIYNVGAGNTGIAKALKERGRSGDVIFVAHDVTAGTRELLLDGTLDAVIDQNPRVEAREALNILTHAIQGTAYEGHLPRLQVIFKENIPEQ</sequence>
<dbReference type="EMBL" id="BMZQ01000005">
    <property type="protein sequence ID" value="GHD22664.1"/>
    <property type="molecule type" value="Genomic_DNA"/>
</dbReference>
<comment type="caution">
    <text evidence="5">The sequence shown here is derived from an EMBL/GenBank/DDBJ whole genome shotgun (WGS) entry which is preliminary data.</text>
</comment>
<dbReference type="Gene3D" id="1.10.260.40">
    <property type="entry name" value="lambda repressor-like DNA-binding domains"/>
    <property type="match status" value="1"/>
</dbReference>
<dbReference type="PRINTS" id="PR00036">
    <property type="entry name" value="HTHLACI"/>
</dbReference>
<protein>
    <submittedName>
        <fullName evidence="5">LacI family transcriptional regulator</fullName>
    </submittedName>
</protein>
<dbReference type="InterPro" id="IPR025997">
    <property type="entry name" value="SBP_2_dom"/>
</dbReference>
<evidence type="ECO:0000256" key="3">
    <source>
        <dbReference type="ARBA" id="ARBA00023163"/>
    </source>
</evidence>
<dbReference type="PANTHER" id="PTHR30146:SF152">
    <property type="entry name" value="TRANSCRIPTIONAL REGULATORY PROTEIN"/>
    <property type="match status" value="1"/>
</dbReference>
<organism evidence="5 6">
    <name type="scientific">Tianweitania populi</name>
    <dbReference type="NCBI Taxonomy" id="1607949"/>
    <lineage>
        <taxon>Bacteria</taxon>
        <taxon>Pseudomonadati</taxon>
        <taxon>Pseudomonadota</taxon>
        <taxon>Alphaproteobacteria</taxon>
        <taxon>Hyphomicrobiales</taxon>
        <taxon>Phyllobacteriaceae</taxon>
        <taxon>Tianweitania</taxon>
    </lineage>
</organism>
<dbReference type="PROSITE" id="PS00356">
    <property type="entry name" value="HTH_LACI_1"/>
    <property type="match status" value="1"/>
</dbReference>
<proteinExistence type="predicted"/>
<feature type="domain" description="HTH lacI-type" evidence="4">
    <location>
        <begin position="14"/>
        <end position="58"/>
    </location>
</feature>
<dbReference type="Pfam" id="PF13407">
    <property type="entry name" value="Peripla_BP_4"/>
    <property type="match status" value="1"/>
</dbReference>
<dbReference type="PANTHER" id="PTHR30146">
    <property type="entry name" value="LACI-RELATED TRANSCRIPTIONAL REPRESSOR"/>
    <property type="match status" value="1"/>
</dbReference>
<accession>A0A8J3DXG7</accession>
<keyword evidence="1" id="KW-0805">Transcription regulation</keyword>
<evidence type="ECO:0000313" key="5">
    <source>
        <dbReference type="EMBL" id="GHD22664.1"/>
    </source>
</evidence>
<evidence type="ECO:0000259" key="4">
    <source>
        <dbReference type="PROSITE" id="PS50932"/>
    </source>
</evidence>
<evidence type="ECO:0000313" key="6">
    <source>
        <dbReference type="Proteomes" id="UP000630142"/>
    </source>
</evidence>
<dbReference type="InterPro" id="IPR010982">
    <property type="entry name" value="Lambda_DNA-bd_dom_sf"/>
</dbReference>
<reference evidence="5" key="2">
    <citation type="submission" date="2020-09" db="EMBL/GenBank/DDBJ databases">
        <authorList>
            <person name="Sun Q."/>
            <person name="Kim S."/>
        </authorList>
    </citation>
    <scope>NUCLEOTIDE SEQUENCE</scope>
    <source>
        <strain evidence="5">KCTC 42249</strain>
    </source>
</reference>
<dbReference type="InterPro" id="IPR000843">
    <property type="entry name" value="HTH_LacI"/>
</dbReference>